<keyword evidence="2" id="KW-0732">Signal</keyword>
<dbReference type="InterPro" id="IPR024572">
    <property type="entry name" value="RcnB"/>
</dbReference>
<feature type="chain" id="PRO_5015195511" description="RcnB family protein" evidence="2">
    <location>
        <begin position="39"/>
        <end position="228"/>
    </location>
</feature>
<evidence type="ECO:0000313" key="4">
    <source>
        <dbReference type="Proteomes" id="UP000241736"/>
    </source>
</evidence>
<protein>
    <recommendedName>
        <fullName evidence="5">RcnB family protein</fullName>
    </recommendedName>
</protein>
<gene>
    <name evidence="3" type="ORF">C6N40_07855</name>
</gene>
<evidence type="ECO:0000256" key="2">
    <source>
        <dbReference type="SAM" id="SignalP"/>
    </source>
</evidence>
<evidence type="ECO:0000256" key="1">
    <source>
        <dbReference type="SAM" id="MobiDB-lite"/>
    </source>
</evidence>
<dbReference type="EMBL" id="PVLF01000010">
    <property type="protein sequence ID" value="PRH82422.1"/>
    <property type="molecule type" value="Genomic_DNA"/>
</dbReference>
<dbReference type="Proteomes" id="UP000241736">
    <property type="component" value="Unassembled WGS sequence"/>
</dbReference>
<keyword evidence="4" id="KW-1185">Reference proteome</keyword>
<accession>A0A2P6M8U6</accession>
<organism evidence="3 4">
    <name type="scientific">Arenimonas caeni</name>
    <dbReference type="NCBI Taxonomy" id="2058085"/>
    <lineage>
        <taxon>Bacteria</taxon>
        <taxon>Pseudomonadati</taxon>
        <taxon>Pseudomonadota</taxon>
        <taxon>Gammaproteobacteria</taxon>
        <taxon>Lysobacterales</taxon>
        <taxon>Lysobacteraceae</taxon>
        <taxon>Arenimonas</taxon>
    </lineage>
</organism>
<dbReference type="Gene3D" id="3.10.450.160">
    <property type="entry name" value="inner membrane protein cigr"/>
    <property type="match status" value="1"/>
</dbReference>
<dbReference type="OrthoDB" id="6025819at2"/>
<name>A0A2P6M8U6_9GAMM</name>
<comment type="caution">
    <text evidence="3">The sequence shown here is derived from an EMBL/GenBank/DDBJ whole genome shotgun (WGS) entry which is preliminary data.</text>
</comment>
<proteinExistence type="predicted"/>
<evidence type="ECO:0000313" key="3">
    <source>
        <dbReference type="EMBL" id="PRH82422.1"/>
    </source>
</evidence>
<dbReference type="Pfam" id="PF11776">
    <property type="entry name" value="RcnB"/>
    <property type="match status" value="1"/>
</dbReference>
<feature type="signal peptide" evidence="2">
    <location>
        <begin position="1"/>
        <end position="38"/>
    </location>
</feature>
<dbReference type="AlphaFoldDB" id="A0A2P6M8U6"/>
<feature type="compositionally biased region" description="Basic and acidic residues" evidence="1">
    <location>
        <begin position="55"/>
        <end position="127"/>
    </location>
</feature>
<reference evidence="3 4" key="1">
    <citation type="submission" date="2018-03" db="EMBL/GenBank/DDBJ databases">
        <title>Arenimonas caeni sp. nov., isolated from activated sludge.</title>
        <authorList>
            <person name="Liu H."/>
        </authorList>
    </citation>
    <scope>NUCLEOTIDE SEQUENCE [LARGE SCALE GENOMIC DNA]</scope>
    <source>
        <strain evidence="4">z29</strain>
    </source>
</reference>
<evidence type="ECO:0008006" key="5">
    <source>
        <dbReference type="Google" id="ProtNLM"/>
    </source>
</evidence>
<feature type="region of interest" description="Disordered" evidence="1">
    <location>
        <begin position="51"/>
        <end position="127"/>
    </location>
</feature>
<sequence>MAGNFSPRPPPEGLTMKKFMVFSLAALVAGAAALPAQADDPRLRGVAAAVAASSDDGREWRGERRDNRGERRDGRHDRWDDRRDDRREVRHDRRDDRRDWRGDRRDDRRDWRQDNRNDRRDWRPDHRDNRRYARHDDRRWRGNHWRPEYRYRAPARYVYPPGHRAYRWHVGHRLPSAYYGRPHYYVDYRHYHLPPPPYGHRWVRVDKDVILVAIATGLVLDVLYDLYY</sequence>